<keyword evidence="7" id="KW-0540">Nuclease</keyword>
<proteinExistence type="inferred from homology"/>
<dbReference type="Ensembl" id="ENSSORT00005033953.1">
    <property type="protein sequence ID" value="ENSSORP00005033049.1"/>
    <property type="gene ID" value="ENSSORG00005015676.1"/>
</dbReference>
<dbReference type="GO" id="GO:0005634">
    <property type="term" value="C:nucleus"/>
    <property type="evidence" value="ECO:0007669"/>
    <property type="project" value="UniProtKB-SubCell"/>
</dbReference>
<keyword evidence="8" id="KW-0479">Metal-binding</keyword>
<keyword evidence="6" id="KW-0963">Cytoplasm</keyword>
<evidence type="ECO:0000256" key="6">
    <source>
        <dbReference type="ARBA" id="ARBA00022490"/>
    </source>
</evidence>
<dbReference type="GO" id="GO:0016787">
    <property type="term" value="F:hydrolase activity"/>
    <property type="evidence" value="ECO:0007669"/>
    <property type="project" value="UniProtKB-KW"/>
</dbReference>
<evidence type="ECO:0000256" key="11">
    <source>
        <dbReference type="ARBA" id="ARBA00030126"/>
    </source>
</evidence>
<evidence type="ECO:0000256" key="5">
    <source>
        <dbReference type="ARBA" id="ARBA00015519"/>
    </source>
</evidence>
<keyword evidence="16" id="KW-1185">Reference proteome</keyword>
<evidence type="ECO:0000256" key="10">
    <source>
        <dbReference type="ARBA" id="ARBA00023242"/>
    </source>
</evidence>
<dbReference type="InterPro" id="IPR026103">
    <property type="entry name" value="HARBI1_animal"/>
</dbReference>
<dbReference type="PANTHER" id="PTHR22930:SF252">
    <property type="entry name" value="NUCLEASE HARBI1-RELATED"/>
    <property type="match status" value="1"/>
</dbReference>
<comment type="subcellular location">
    <subcellularLocation>
        <location evidence="3">Cytoplasm</location>
    </subcellularLocation>
    <subcellularLocation>
        <location evidence="2">Nucleus</location>
    </subcellularLocation>
</comment>
<dbReference type="GO" id="GO:0004518">
    <property type="term" value="F:nuclease activity"/>
    <property type="evidence" value="ECO:0007669"/>
    <property type="project" value="UniProtKB-KW"/>
</dbReference>
<keyword evidence="9" id="KW-0378">Hydrolase</keyword>
<protein>
    <recommendedName>
        <fullName evidence="5">Putative nuclease HARBI1</fullName>
    </recommendedName>
    <alternativeName>
        <fullName evidence="11">Harbinger transposase-derived nuclease</fullName>
    </alternativeName>
</protein>
<dbReference type="InterPro" id="IPR045249">
    <property type="entry name" value="HARBI1-like"/>
</dbReference>
<reference evidence="15" key="1">
    <citation type="submission" date="2019-06" db="EMBL/GenBank/DDBJ databases">
        <authorList>
            <consortium name="Wellcome Sanger Institute Data Sharing"/>
        </authorList>
    </citation>
    <scope>NUCLEOTIDE SEQUENCE [LARGE SCALE GENOMIC DNA]</scope>
</reference>
<accession>A0A673AUN8</accession>
<evidence type="ECO:0000256" key="3">
    <source>
        <dbReference type="ARBA" id="ARBA00004496"/>
    </source>
</evidence>
<evidence type="ECO:0000256" key="12">
    <source>
        <dbReference type="ARBA" id="ARBA00045850"/>
    </source>
</evidence>
<dbReference type="InterPro" id="IPR027806">
    <property type="entry name" value="HARBI1_dom"/>
</dbReference>
<keyword evidence="10" id="KW-0539">Nucleus</keyword>
<evidence type="ECO:0000256" key="1">
    <source>
        <dbReference type="ARBA" id="ARBA00001968"/>
    </source>
</evidence>
<evidence type="ECO:0000256" key="2">
    <source>
        <dbReference type="ARBA" id="ARBA00004123"/>
    </source>
</evidence>
<sequence>MAFALPVWLAVHQELLAHEEVDRGAPTCFDEFDDESLFQLFHLTRPCITFITDTVRARMNKVVMKKPVVSVDSLVMVTLDYYAHGVSSASILDRVGLSQAHSPAIISLVSGTISGMVDQFISFPQTEEARANVAAKIEQICDIPNVLGIIAPAHFRVRASSYEDDYKSFVNTLGNTSVVSQLICDSDGNILSIEKCCVGGTSEQEMWESSFKGQEIEEDLHGPYWVIGGKGYHLSKHVLTPVPEPVSDSEACFNEAHAKIYRVIWTTIGSMKRRFKCLTQLGYAREGGLDKKSNIIKACSVLHNIAKKFSVPPPTGVGQTEPLYPGRQLSVTPGSNDEALKARQALIDSNFYVPPRSHYPSDSSSEEEDD</sequence>
<dbReference type="Pfam" id="PF13359">
    <property type="entry name" value="DDE_Tnp_4"/>
    <property type="match status" value="1"/>
</dbReference>
<evidence type="ECO:0000259" key="14">
    <source>
        <dbReference type="Pfam" id="PF13359"/>
    </source>
</evidence>
<dbReference type="PRINTS" id="PR02086">
    <property type="entry name" value="PUTNUCHARBI1"/>
</dbReference>
<evidence type="ECO:0000256" key="9">
    <source>
        <dbReference type="ARBA" id="ARBA00022801"/>
    </source>
</evidence>
<evidence type="ECO:0000256" key="13">
    <source>
        <dbReference type="SAM" id="MobiDB-lite"/>
    </source>
</evidence>
<comment type="cofactor">
    <cofactor evidence="1">
        <name>a divalent metal cation</name>
        <dbReference type="ChEBI" id="CHEBI:60240"/>
    </cofactor>
</comment>
<evidence type="ECO:0000256" key="8">
    <source>
        <dbReference type="ARBA" id="ARBA00022723"/>
    </source>
</evidence>
<gene>
    <name evidence="15" type="primary">si:dkey-197c15.6</name>
</gene>
<dbReference type="Proteomes" id="UP000472271">
    <property type="component" value="Chromosome 19"/>
</dbReference>
<evidence type="ECO:0000313" key="15">
    <source>
        <dbReference type="Ensembl" id="ENSSORP00005033049.1"/>
    </source>
</evidence>
<reference evidence="15" key="2">
    <citation type="submission" date="2025-08" db="UniProtKB">
        <authorList>
            <consortium name="Ensembl"/>
        </authorList>
    </citation>
    <scope>IDENTIFICATION</scope>
</reference>
<feature type="region of interest" description="Disordered" evidence="13">
    <location>
        <begin position="351"/>
        <end position="370"/>
    </location>
</feature>
<name>A0A673AUN8_9TELE</name>
<dbReference type="GO" id="GO:0005737">
    <property type="term" value="C:cytoplasm"/>
    <property type="evidence" value="ECO:0007669"/>
    <property type="project" value="UniProtKB-SubCell"/>
</dbReference>
<feature type="domain" description="DDE Tnp4" evidence="14">
    <location>
        <begin position="156"/>
        <end position="304"/>
    </location>
</feature>
<dbReference type="GO" id="GO:0046872">
    <property type="term" value="F:metal ion binding"/>
    <property type="evidence" value="ECO:0007669"/>
    <property type="project" value="UniProtKB-KW"/>
</dbReference>
<organism evidence="15 16">
    <name type="scientific">Sphaeramia orbicularis</name>
    <name type="common">orbiculate cardinalfish</name>
    <dbReference type="NCBI Taxonomy" id="375764"/>
    <lineage>
        <taxon>Eukaryota</taxon>
        <taxon>Metazoa</taxon>
        <taxon>Chordata</taxon>
        <taxon>Craniata</taxon>
        <taxon>Vertebrata</taxon>
        <taxon>Euteleostomi</taxon>
        <taxon>Actinopterygii</taxon>
        <taxon>Neopterygii</taxon>
        <taxon>Teleostei</taxon>
        <taxon>Neoteleostei</taxon>
        <taxon>Acanthomorphata</taxon>
        <taxon>Gobiaria</taxon>
        <taxon>Kurtiformes</taxon>
        <taxon>Apogonoidei</taxon>
        <taxon>Apogonidae</taxon>
        <taxon>Apogoninae</taxon>
        <taxon>Sphaeramia</taxon>
    </lineage>
</organism>
<evidence type="ECO:0000256" key="4">
    <source>
        <dbReference type="ARBA" id="ARBA00006958"/>
    </source>
</evidence>
<dbReference type="InParanoid" id="A0A673AUN8"/>
<evidence type="ECO:0000313" key="16">
    <source>
        <dbReference type="Proteomes" id="UP000472271"/>
    </source>
</evidence>
<evidence type="ECO:0000256" key="7">
    <source>
        <dbReference type="ARBA" id="ARBA00022722"/>
    </source>
</evidence>
<comment type="function">
    <text evidence="12">Transposase-derived protein that may have nuclease activity. Does not have transposase activity.</text>
</comment>
<dbReference type="PANTHER" id="PTHR22930">
    <property type="match status" value="1"/>
</dbReference>
<reference evidence="15" key="3">
    <citation type="submission" date="2025-09" db="UniProtKB">
        <authorList>
            <consortium name="Ensembl"/>
        </authorList>
    </citation>
    <scope>IDENTIFICATION</scope>
</reference>
<dbReference type="OrthoDB" id="9946389at2759"/>
<dbReference type="AlphaFoldDB" id="A0A673AUN8"/>
<comment type="similarity">
    <text evidence="4">Belongs to the HARBI1 family.</text>
</comment>